<feature type="domain" description="Transcription factor IIIC subunit 5 HTH" evidence="6">
    <location>
        <begin position="203"/>
        <end position="368"/>
    </location>
</feature>
<comment type="caution">
    <text evidence="8">The sequence shown here is derived from an EMBL/GenBank/DDBJ whole genome shotgun (WGS) entry which is preliminary data.</text>
</comment>
<evidence type="ECO:0000256" key="4">
    <source>
        <dbReference type="ARBA" id="ARBA00023242"/>
    </source>
</evidence>
<evidence type="ECO:0000256" key="5">
    <source>
        <dbReference type="SAM" id="MobiDB-lite"/>
    </source>
</evidence>
<protein>
    <submittedName>
        <fullName evidence="8">RNA polymerase III transcription factor IIIC subunit-domain-containing protein</fullName>
    </submittedName>
</protein>
<dbReference type="GO" id="GO:0000127">
    <property type="term" value="C:transcription factor TFIIIC complex"/>
    <property type="evidence" value="ECO:0007669"/>
    <property type="project" value="InterPro"/>
</dbReference>
<dbReference type="InterPro" id="IPR040454">
    <property type="entry name" value="TF_IIIC_Tfc1/Sfc1"/>
</dbReference>
<dbReference type="OrthoDB" id="5598268at2759"/>
<name>A0A1Y2AX78_9TREE</name>
<dbReference type="Gene3D" id="3.30.200.160">
    <property type="entry name" value="TFIIIC, subcomplex tauA, subunit Sfc1, barrel domain"/>
    <property type="match status" value="1"/>
</dbReference>
<accession>A0A1Y2AX78</accession>
<dbReference type="InParanoid" id="A0A1Y2AX78"/>
<dbReference type="Pfam" id="PF09734">
    <property type="entry name" value="Tau95"/>
    <property type="match status" value="1"/>
</dbReference>
<dbReference type="GO" id="GO:0001002">
    <property type="term" value="F:RNA polymerase III type 1 promoter sequence-specific DNA binding"/>
    <property type="evidence" value="ECO:0007669"/>
    <property type="project" value="TreeGrafter"/>
</dbReference>
<feature type="compositionally biased region" description="Low complexity" evidence="5">
    <location>
        <begin position="1"/>
        <end position="15"/>
    </location>
</feature>
<dbReference type="GO" id="GO:0001003">
    <property type="term" value="F:RNA polymerase III type 2 promoter sequence-specific DNA binding"/>
    <property type="evidence" value="ECO:0007669"/>
    <property type="project" value="TreeGrafter"/>
</dbReference>
<comment type="subcellular location">
    <subcellularLocation>
        <location evidence="1">Nucleus</location>
    </subcellularLocation>
</comment>
<proteinExistence type="predicted"/>
<reference evidence="8 9" key="1">
    <citation type="submission" date="2016-07" db="EMBL/GenBank/DDBJ databases">
        <title>Pervasive Adenine N6-methylation of Active Genes in Fungi.</title>
        <authorList>
            <consortium name="DOE Joint Genome Institute"/>
            <person name="Mondo S.J."/>
            <person name="Dannebaum R.O."/>
            <person name="Kuo R.C."/>
            <person name="Labutti K."/>
            <person name="Haridas S."/>
            <person name="Kuo A."/>
            <person name="Salamov A."/>
            <person name="Ahrendt S.R."/>
            <person name="Lipzen A."/>
            <person name="Sullivan W."/>
            <person name="Andreopoulos W.B."/>
            <person name="Clum A."/>
            <person name="Lindquist E."/>
            <person name="Daum C."/>
            <person name="Ramamoorthy G.K."/>
            <person name="Gryganskyi A."/>
            <person name="Culley D."/>
            <person name="Magnuson J.K."/>
            <person name="James T.Y."/>
            <person name="O'Malley M.A."/>
            <person name="Stajich J.E."/>
            <person name="Spatafora J.W."/>
            <person name="Visel A."/>
            <person name="Grigoriev I.V."/>
        </authorList>
    </citation>
    <scope>NUCLEOTIDE SEQUENCE [LARGE SCALE GENOMIC DNA]</scope>
    <source>
        <strain evidence="8 9">68-887.2</strain>
    </source>
</reference>
<dbReference type="PANTHER" id="PTHR13230">
    <property type="entry name" value="GENERAL TRANSCRIPTION FACTOR IIIC, POLYPEPTIDE 5"/>
    <property type="match status" value="1"/>
</dbReference>
<evidence type="ECO:0000256" key="1">
    <source>
        <dbReference type="ARBA" id="ARBA00004123"/>
    </source>
</evidence>
<dbReference type="PANTHER" id="PTHR13230:SF5">
    <property type="entry name" value="GENERAL TRANSCRIPTION FACTOR 3C POLYPEPTIDE 5"/>
    <property type="match status" value="1"/>
</dbReference>
<keyword evidence="4" id="KW-0539">Nucleus</keyword>
<evidence type="ECO:0000313" key="8">
    <source>
        <dbReference type="EMBL" id="ORY27193.1"/>
    </source>
</evidence>
<feature type="region of interest" description="Disordered" evidence="5">
    <location>
        <begin position="513"/>
        <end position="536"/>
    </location>
</feature>
<sequence>MPEPLFLPSSPSPSSLSPPPPEASSSTSNAPWKHLPKHTFGSIEYPGPVSEASNILTVISQDDINECFNAPSEHQPILEMSYRREDKAGVPVKGQRVPSQKLLLRIVRRRRKDKGKEQEGVFTASIQGALTQTVRFRSLADFHYTPNPEGRIQGLLAMLRDLDYESILDYTVPELDEIYEEVIPPSPGHEDEPPQIRSALDLQPPPIFFDKRLPQIFSWKDHPAIYEEDFQDPRTGEIRRRLANRSRIAGHSIVKIGHSHSAGEVPTEPNASVQAKLDKLEKTDKSDQLNKTLLDRLHQLFLERPVWLRPALLAQFNDQDRKAIKAERVYLPTQCYTIGAGPFWKCLVRFGYDPVHEPEAHRYQRTYFYPAVASRTTVLNPLRDPTPEPDGGDEDKRTTRWWEAEQQRLIAEGKRPPLDPSRGHIFDGQVIHRDRPDYQLCDITDPLIRQYLDDPTNVKDDCDPRDGWYKPAVMQLIKNLLRIKYMHIRSTGTPAPDSLCYDAIEEYHRVIRDEEGGYQNDSGGIRPEGEDVDMAD</sequence>
<dbReference type="EMBL" id="MCFC01000040">
    <property type="protein sequence ID" value="ORY27193.1"/>
    <property type="molecule type" value="Genomic_DNA"/>
</dbReference>
<organism evidence="8 9">
    <name type="scientific">Naematelia encephala</name>
    <dbReference type="NCBI Taxonomy" id="71784"/>
    <lineage>
        <taxon>Eukaryota</taxon>
        <taxon>Fungi</taxon>
        <taxon>Dikarya</taxon>
        <taxon>Basidiomycota</taxon>
        <taxon>Agaricomycotina</taxon>
        <taxon>Tremellomycetes</taxon>
        <taxon>Tremellales</taxon>
        <taxon>Naemateliaceae</taxon>
        <taxon>Naematelia</taxon>
    </lineage>
</organism>
<evidence type="ECO:0000256" key="3">
    <source>
        <dbReference type="ARBA" id="ARBA00023163"/>
    </source>
</evidence>
<dbReference type="STRING" id="71784.A0A1Y2AX78"/>
<dbReference type="FunCoup" id="A0A1Y2AX78">
    <property type="interactions" value="347"/>
</dbReference>
<dbReference type="GO" id="GO:0005634">
    <property type="term" value="C:nucleus"/>
    <property type="evidence" value="ECO:0007669"/>
    <property type="project" value="UniProtKB-SubCell"/>
</dbReference>
<keyword evidence="9" id="KW-1185">Reference proteome</keyword>
<gene>
    <name evidence="8" type="ORF">BCR39DRAFT_538929</name>
</gene>
<dbReference type="AlphaFoldDB" id="A0A1Y2AX78"/>
<keyword evidence="2" id="KW-0238">DNA-binding</keyword>
<evidence type="ECO:0000259" key="6">
    <source>
        <dbReference type="Pfam" id="PF09734"/>
    </source>
</evidence>
<keyword evidence="3" id="KW-0804">Transcription</keyword>
<feature type="domain" description="Transcription factor IIIC subunit Tfc1/Sfc1 triple barrel" evidence="7">
    <location>
        <begin position="42"/>
        <end position="144"/>
    </location>
</feature>
<dbReference type="InterPro" id="IPR019136">
    <property type="entry name" value="TF_IIIC_su-5_HTH"/>
</dbReference>
<dbReference type="InterPro" id="IPR041499">
    <property type="entry name" value="Tfc1/Sfc1_N"/>
</dbReference>
<dbReference type="GO" id="GO:0006384">
    <property type="term" value="P:transcription initiation at RNA polymerase III promoter"/>
    <property type="evidence" value="ECO:0007669"/>
    <property type="project" value="InterPro"/>
</dbReference>
<evidence type="ECO:0000259" key="7">
    <source>
        <dbReference type="Pfam" id="PF17682"/>
    </source>
</evidence>
<dbReference type="Pfam" id="PF17682">
    <property type="entry name" value="Tau95_N"/>
    <property type="match status" value="1"/>
</dbReference>
<feature type="region of interest" description="Disordered" evidence="5">
    <location>
        <begin position="1"/>
        <end position="37"/>
    </location>
</feature>
<evidence type="ECO:0000313" key="9">
    <source>
        <dbReference type="Proteomes" id="UP000193986"/>
    </source>
</evidence>
<dbReference type="InterPro" id="IPR042536">
    <property type="entry name" value="TFIIIC_tauA_Sfc1"/>
</dbReference>
<evidence type="ECO:0000256" key="2">
    <source>
        <dbReference type="ARBA" id="ARBA00023125"/>
    </source>
</evidence>
<dbReference type="Proteomes" id="UP000193986">
    <property type="component" value="Unassembled WGS sequence"/>
</dbReference>